<comment type="caution">
    <text evidence="1">The sequence shown here is derived from an EMBL/GenBank/DDBJ whole genome shotgun (WGS) entry which is preliminary data.</text>
</comment>
<reference evidence="1 2" key="1">
    <citation type="submission" date="2013-09" db="EMBL/GenBank/DDBJ databases">
        <title>Corchorus capsularis genome sequencing.</title>
        <authorList>
            <person name="Alam M."/>
            <person name="Haque M.S."/>
            <person name="Islam M.S."/>
            <person name="Emdad E.M."/>
            <person name="Islam M.M."/>
            <person name="Ahmed B."/>
            <person name="Halim A."/>
            <person name="Hossen Q.M.M."/>
            <person name="Hossain M.Z."/>
            <person name="Ahmed R."/>
            <person name="Khan M.M."/>
            <person name="Islam R."/>
            <person name="Rashid M.M."/>
            <person name="Khan S.A."/>
            <person name="Rahman M.S."/>
            <person name="Alam M."/>
        </authorList>
    </citation>
    <scope>NUCLEOTIDE SEQUENCE [LARGE SCALE GENOMIC DNA]</scope>
    <source>
        <strain evidence="2">cv. CVL-1</strain>
        <tissue evidence="1">Whole seedling</tissue>
    </source>
</reference>
<protein>
    <submittedName>
        <fullName evidence="1">Uncharacterized protein</fullName>
    </submittedName>
</protein>
<sequence length="22" mass="2499">MYHVACEECIVDSSDRLWTAVA</sequence>
<evidence type="ECO:0000313" key="1">
    <source>
        <dbReference type="EMBL" id="OMO83492.1"/>
    </source>
</evidence>
<gene>
    <name evidence="1" type="ORF">CCACVL1_11372</name>
</gene>
<dbReference type="Gramene" id="OMO83492">
    <property type="protein sequence ID" value="OMO83492"/>
    <property type="gene ID" value="CCACVL1_11372"/>
</dbReference>
<name>A0A1R3ILP2_COCAP</name>
<keyword evidence="2" id="KW-1185">Reference proteome</keyword>
<dbReference type="EMBL" id="AWWV01009859">
    <property type="protein sequence ID" value="OMO83492.1"/>
    <property type="molecule type" value="Genomic_DNA"/>
</dbReference>
<dbReference type="Proteomes" id="UP000188268">
    <property type="component" value="Unassembled WGS sequence"/>
</dbReference>
<accession>A0A1R3ILP2</accession>
<evidence type="ECO:0000313" key="2">
    <source>
        <dbReference type="Proteomes" id="UP000188268"/>
    </source>
</evidence>
<organism evidence="1 2">
    <name type="scientific">Corchorus capsularis</name>
    <name type="common">Jute</name>
    <dbReference type="NCBI Taxonomy" id="210143"/>
    <lineage>
        <taxon>Eukaryota</taxon>
        <taxon>Viridiplantae</taxon>
        <taxon>Streptophyta</taxon>
        <taxon>Embryophyta</taxon>
        <taxon>Tracheophyta</taxon>
        <taxon>Spermatophyta</taxon>
        <taxon>Magnoliopsida</taxon>
        <taxon>eudicotyledons</taxon>
        <taxon>Gunneridae</taxon>
        <taxon>Pentapetalae</taxon>
        <taxon>rosids</taxon>
        <taxon>malvids</taxon>
        <taxon>Malvales</taxon>
        <taxon>Malvaceae</taxon>
        <taxon>Grewioideae</taxon>
        <taxon>Apeibeae</taxon>
        <taxon>Corchorus</taxon>
    </lineage>
</organism>
<proteinExistence type="predicted"/>
<dbReference type="AlphaFoldDB" id="A0A1R3ILP2"/>